<dbReference type="VEuPathDB" id="TriTrypDB:BCY84_15740"/>
<dbReference type="EMBL" id="PRFA01000006">
    <property type="protein sequence ID" value="PWV00622.1"/>
    <property type="molecule type" value="Genomic_DNA"/>
</dbReference>
<dbReference type="VEuPathDB" id="TriTrypDB:TCDM_04568"/>
<dbReference type="InterPro" id="IPR011992">
    <property type="entry name" value="EF-hand-dom_pair"/>
</dbReference>
<accession>A0A2V2VW55</accession>
<dbReference type="Proteomes" id="UP000246121">
    <property type="component" value="Unassembled WGS sequence"/>
</dbReference>
<gene>
    <name evidence="4" type="ORF">C4B63_6g490</name>
</gene>
<organism evidence="4 5">
    <name type="scientific">Trypanosoma cruzi</name>
    <dbReference type="NCBI Taxonomy" id="5693"/>
    <lineage>
        <taxon>Eukaryota</taxon>
        <taxon>Discoba</taxon>
        <taxon>Euglenozoa</taxon>
        <taxon>Kinetoplastea</taxon>
        <taxon>Metakinetoplastina</taxon>
        <taxon>Trypanosomatida</taxon>
        <taxon>Trypanosomatidae</taxon>
        <taxon>Trypanosoma</taxon>
        <taxon>Schizotrypanum</taxon>
    </lineage>
</organism>
<dbReference type="VEuPathDB" id="TriTrypDB:TCSYLVIO_002547"/>
<evidence type="ECO:0000259" key="3">
    <source>
        <dbReference type="PROSITE" id="PS50222"/>
    </source>
</evidence>
<feature type="transmembrane region" description="Helical" evidence="2">
    <location>
        <begin position="502"/>
        <end position="524"/>
    </location>
</feature>
<dbReference type="GO" id="GO:0005509">
    <property type="term" value="F:calcium ion binding"/>
    <property type="evidence" value="ECO:0007669"/>
    <property type="project" value="InterPro"/>
</dbReference>
<dbReference type="PROSITE" id="PS50222">
    <property type="entry name" value="EF_HAND_2"/>
    <property type="match status" value="1"/>
</dbReference>
<proteinExistence type="predicted"/>
<keyword evidence="1" id="KW-0106">Calcium</keyword>
<sequence length="570" mass="64057">MESADAILAREREEINFLREPLRVLWLALVMCVKYVTRYVTTHLTPSVLRVVVPVLLLMTATSLFWIDSPAGHAFNALDTDRDGLVSPEDLETYYTRVLGHQPGIGQQARSAFPQNSSHLNKAQFVGWWEEGQGDMLRRDAFFTQGTWREVEYLLADALWWLVLGILSSVGLGTGMHSGLLFLFPHIYLACSSADSCGNTNFWTYPVNRFYGPRDRTFTCITPHVTTTVPPTLARLLKVVPACIIWGAGTAIGEIPPYALSYAAARQGKRHAELEELSKYDVLNRMKMWTLDKIQRYGFWAILFLAAWPNMAFDLCGMACGQFLMPFWSFFGATFIGKALIKVNMQAVFFVLLFSGDNIERVIRLAGDALAKVLILPAWMSSHGTKGIVEMSIAPIVKARENIAARARGTEEIDLEERGGSFLMMFMHWIVVAAVAWFAKSIIEAFAQNEQEERDKWTLERVQKMILHRRTGADIKSEELRQLIELARTGEVGTSRSPIESIFMVLFTIMAFLGFVMGFYPVFVLGLSLLGHTLMFGLCTNESINRWTFCGVRAALTAAALFSLSTQFTV</sequence>
<dbReference type="InterPro" id="IPR002048">
    <property type="entry name" value="EF_hand_dom"/>
</dbReference>
<dbReference type="PROSITE" id="PS00018">
    <property type="entry name" value="EF_HAND_1"/>
    <property type="match status" value="1"/>
</dbReference>
<comment type="caution">
    <text evidence="4">The sequence shown here is derived from an EMBL/GenBank/DDBJ whole genome shotgun (WGS) entry which is preliminary data.</text>
</comment>
<evidence type="ECO:0000256" key="1">
    <source>
        <dbReference type="ARBA" id="ARBA00022837"/>
    </source>
</evidence>
<keyword evidence="2" id="KW-0472">Membrane</keyword>
<dbReference type="VEuPathDB" id="TriTrypDB:TcG_04995"/>
<keyword evidence="2" id="KW-0812">Transmembrane</keyword>
<evidence type="ECO:0000313" key="4">
    <source>
        <dbReference type="EMBL" id="PWV00622.1"/>
    </source>
</evidence>
<dbReference type="VEuPathDB" id="TriTrypDB:TcCL_NonESM05947"/>
<dbReference type="VEuPathDB" id="TriTrypDB:C4B63_6g490"/>
<evidence type="ECO:0000256" key="2">
    <source>
        <dbReference type="SAM" id="Phobius"/>
    </source>
</evidence>
<evidence type="ECO:0000313" key="5">
    <source>
        <dbReference type="Proteomes" id="UP000246121"/>
    </source>
</evidence>
<feature type="transmembrane region" description="Helical" evidence="2">
    <location>
        <begin position="544"/>
        <end position="564"/>
    </location>
</feature>
<dbReference type="InterPro" id="IPR032816">
    <property type="entry name" value="VTT_dom"/>
</dbReference>
<dbReference type="InterPro" id="IPR018247">
    <property type="entry name" value="EF_Hand_1_Ca_BS"/>
</dbReference>
<feature type="transmembrane region" description="Helical" evidence="2">
    <location>
        <begin position="362"/>
        <end position="380"/>
    </location>
</feature>
<reference evidence="4 5" key="1">
    <citation type="journal article" date="2018" name="Microb. Genom.">
        <title>Expanding an expanded genome: long-read sequencing of Trypanosoma cruzi.</title>
        <authorList>
            <person name="Berna L."/>
            <person name="Rodriguez M."/>
            <person name="Chiribao M.L."/>
            <person name="Parodi-Talice A."/>
            <person name="Pita S."/>
            <person name="Rijo G."/>
            <person name="Alvarez-Valin F."/>
            <person name="Robello C."/>
        </authorList>
    </citation>
    <scope>NUCLEOTIDE SEQUENCE [LARGE SCALE GENOMIC DNA]</scope>
    <source>
        <strain evidence="4 5">Dm28c</strain>
    </source>
</reference>
<feature type="domain" description="EF-hand" evidence="3">
    <location>
        <begin position="74"/>
        <end position="101"/>
    </location>
</feature>
<dbReference type="VEuPathDB" id="TriTrypDB:C3747_10g205"/>
<name>A0A2V2VW55_TRYCR</name>
<feature type="transmembrane region" description="Helical" evidence="2">
    <location>
        <begin position="294"/>
        <end position="311"/>
    </location>
</feature>
<keyword evidence="2" id="KW-1133">Transmembrane helix</keyword>
<dbReference type="Pfam" id="PF09335">
    <property type="entry name" value="VTT_dom"/>
    <property type="match status" value="1"/>
</dbReference>
<dbReference type="VEuPathDB" id="TriTrypDB:ECC02_004874"/>
<dbReference type="VEuPathDB" id="TriTrypDB:TcYC6_0013320"/>
<dbReference type="OrthoDB" id="2016540at2759"/>
<feature type="transmembrane region" description="Helical" evidence="2">
    <location>
        <begin position="421"/>
        <end position="439"/>
    </location>
</feature>
<feature type="transmembrane region" description="Helical" evidence="2">
    <location>
        <begin position="158"/>
        <end position="184"/>
    </location>
</feature>
<protein>
    <recommendedName>
        <fullName evidence="3">EF-hand domain-containing protein</fullName>
    </recommendedName>
</protein>
<dbReference type="SUPFAM" id="SSF47473">
    <property type="entry name" value="EF-hand"/>
    <property type="match status" value="1"/>
</dbReference>
<dbReference type="VEuPathDB" id="TriTrypDB:TcCLB.508815.80"/>
<dbReference type="VEuPathDB" id="TriTrypDB:Tc_MARK_1284"/>
<feature type="transmembrane region" description="Helical" evidence="2">
    <location>
        <begin position="48"/>
        <end position="67"/>
    </location>
</feature>
<dbReference type="AlphaFoldDB" id="A0A2V2VW55"/>
<dbReference type="VEuPathDB" id="TriTrypDB:TcBrA4_0079240"/>